<keyword evidence="1" id="KW-1133">Transmembrane helix</keyword>
<dbReference type="EMBL" id="QNGE01001477">
    <property type="protein sequence ID" value="KAA3677496.1"/>
    <property type="molecule type" value="Genomic_DNA"/>
</dbReference>
<evidence type="ECO:0000256" key="1">
    <source>
        <dbReference type="SAM" id="Phobius"/>
    </source>
</evidence>
<name>A0A5J4NPJ5_9TREM</name>
<sequence length="437" mass="49701">MNRVTSFLWNHSQKLAFGSVLIAVGTTYSLQAHFEMLSRWTLVQTDGISEVRPSDRLERLLTEVGRNFILDEKVKSDLDLFLTKSDHVFSVGSVRAAGYAFIGLPRFASYSDPSEISTEDFGFYTRHFPYGPYSPVGKQRLALMILPDDALRFVLARELVRLGAKSRDGTSLAVSARTKATFTVAGMVSGLYAAYQCAYRLNRVYKLPTRWLLSSRLLLYTGLTLFGLFCQWQIALAWRRYHCLAVDKLVADLNDSFLHGGLAYYDWRIRWNQFWYGRSVEKHANEQKSHFDPVKLYQEEQQRVEELSETEEQPVDNVGKFVLHDKETGYYLPRIDGASYPSGPPLDSLPTQSRPAGEFHYKINPRVSACGRERWAGDGDGVGFGLTEMLMSGLVPIWLVWLLGLFVCPATSHMRYSRLAASTADHRERPTQLEKSM</sequence>
<dbReference type="InterPro" id="IPR026620">
    <property type="entry name" value="TMEM177"/>
</dbReference>
<evidence type="ECO:0008006" key="4">
    <source>
        <dbReference type="Google" id="ProtNLM"/>
    </source>
</evidence>
<dbReference type="GO" id="GO:0016020">
    <property type="term" value="C:membrane"/>
    <property type="evidence" value="ECO:0007669"/>
    <property type="project" value="TreeGrafter"/>
</dbReference>
<protein>
    <recommendedName>
        <fullName evidence="4">Transmembrane protein 177</fullName>
    </recommendedName>
</protein>
<proteinExistence type="predicted"/>
<dbReference type="PANTHER" id="PTHR21824">
    <property type="entry name" value="TRANSMEMBRANE PROTEIN 177"/>
    <property type="match status" value="1"/>
</dbReference>
<gene>
    <name evidence="2" type="ORF">DEA37_0004081</name>
</gene>
<dbReference type="PANTHER" id="PTHR21824:SF4">
    <property type="entry name" value="TRANSMEMBRANE PROTEIN 177"/>
    <property type="match status" value="1"/>
</dbReference>
<accession>A0A5J4NPJ5</accession>
<dbReference type="AlphaFoldDB" id="A0A5J4NPJ5"/>
<feature type="transmembrane region" description="Helical" evidence="1">
    <location>
        <begin position="389"/>
        <end position="408"/>
    </location>
</feature>
<reference evidence="2 3" key="1">
    <citation type="journal article" date="2019" name="Gigascience">
        <title>Whole-genome sequence of the oriental lung fluke Paragonimus westermani.</title>
        <authorList>
            <person name="Oey H."/>
            <person name="Zakrzewski M."/>
            <person name="Narain K."/>
            <person name="Devi K.R."/>
            <person name="Agatsuma T."/>
            <person name="Nawaratna S."/>
            <person name="Gobert G.N."/>
            <person name="Jones M.K."/>
            <person name="Ragan M.A."/>
            <person name="McManus D.P."/>
            <person name="Krause L."/>
        </authorList>
    </citation>
    <scope>NUCLEOTIDE SEQUENCE [LARGE SCALE GENOMIC DNA]</scope>
    <source>
        <strain evidence="2 3">IND2009</strain>
    </source>
</reference>
<keyword evidence="1" id="KW-0472">Membrane</keyword>
<comment type="caution">
    <text evidence="2">The sequence shown here is derived from an EMBL/GenBank/DDBJ whole genome shotgun (WGS) entry which is preliminary data.</text>
</comment>
<keyword evidence="3" id="KW-1185">Reference proteome</keyword>
<keyword evidence="1" id="KW-0812">Transmembrane</keyword>
<dbReference type="Proteomes" id="UP000324629">
    <property type="component" value="Unassembled WGS sequence"/>
</dbReference>
<organism evidence="2 3">
    <name type="scientific">Paragonimus westermani</name>
    <dbReference type="NCBI Taxonomy" id="34504"/>
    <lineage>
        <taxon>Eukaryota</taxon>
        <taxon>Metazoa</taxon>
        <taxon>Spiralia</taxon>
        <taxon>Lophotrochozoa</taxon>
        <taxon>Platyhelminthes</taxon>
        <taxon>Trematoda</taxon>
        <taxon>Digenea</taxon>
        <taxon>Plagiorchiida</taxon>
        <taxon>Troglotremata</taxon>
        <taxon>Troglotrematidae</taxon>
        <taxon>Paragonimus</taxon>
    </lineage>
</organism>
<evidence type="ECO:0000313" key="3">
    <source>
        <dbReference type="Proteomes" id="UP000324629"/>
    </source>
</evidence>
<evidence type="ECO:0000313" key="2">
    <source>
        <dbReference type="EMBL" id="KAA3677496.1"/>
    </source>
</evidence>